<reference evidence="1" key="1">
    <citation type="submission" date="2020-03" db="EMBL/GenBank/DDBJ databases">
        <title>The deep terrestrial virosphere.</title>
        <authorList>
            <person name="Holmfeldt K."/>
            <person name="Nilsson E."/>
            <person name="Simone D."/>
            <person name="Lopez-Fernandez M."/>
            <person name="Wu X."/>
            <person name="de Brujin I."/>
            <person name="Lundin D."/>
            <person name="Andersson A."/>
            <person name="Bertilsson S."/>
            <person name="Dopson M."/>
        </authorList>
    </citation>
    <scope>NUCLEOTIDE SEQUENCE</scope>
    <source>
        <strain evidence="4">MM415A00093</strain>
        <strain evidence="2">MM415B00143</strain>
        <strain evidence="1">TM448A00087</strain>
        <strain evidence="3">TM448B00099</strain>
    </source>
</reference>
<dbReference type="EMBL" id="MT141577">
    <property type="protein sequence ID" value="QJA67946.1"/>
    <property type="molecule type" value="Genomic_DNA"/>
</dbReference>
<proteinExistence type="predicted"/>
<dbReference type="PANTHER" id="PTHR43300">
    <property type="entry name" value="ACETYLTRANSFERASE"/>
    <property type="match status" value="1"/>
</dbReference>
<protein>
    <submittedName>
        <fullName evidence="1">Putative methyltransferase</fullName>
    </submittedName>
</protein>
<dbReference type="EMBL" id="MT145187">
    <property type="protein sequence ID" value="QJI04596.1"/>
    <property type="molecule type" value="Genomic_DNA"/>
</dbReference>
<keyword evidence="1" id="KW-0489">Methyltransferase</keyword>
<dbReference type="AlphaFoldDB" id="A0A6H1Z9E5"/>
<organism evidence="1">
    <name type="scientific">viral metagenome</name>
    <dbReference type="NCBI Taxonomy" id="1070528"/>
    <lineage>
        <taxon>unclassified sequences</taxon>
        <taxon>metagenomes</taxon>
        <taxon>organismal metagenomes</taxon>
    </lineage>
</organism>
<dbReference type="Pfam" id="PF00132">
    <property type="entry name" value="Hexapep"/>
    <property type="match status" value="1"/>
</dbReference>
<dbReference type="SUPFAM" id="SSF51161">
    <property type="entry name" value="Trimeric LpxA-like enzymes"/>
    <property type="match status" value="1"/>
</dbReference>
<evidence type="ECO:0000313" key="4">
    <source>
        <dbReference type="EMBL" id="QJI04596.1"/>
    </source>
</evidence>
<dbReference type="PANTHER" id="PTHR43300:SF11">
    <property type="entry name" value="ACETYLTRANSFERASE RV3034C-RELATED"/>
    <property type="match status" value="1"/>
</dbReference>
<dbReference type="EMBL" id="MT143973">
    <property type="protein sequence ID" value="QJA44082.1"/>
    <property type="molecule type" value="Genomic_DNA"/>
</dbReference>
<dbReference type="EMBL" id="MT144589">
    <property type="protein sequence ID" value="QJH93623.1"/>
    <property type="molecule type" value="Genomic_DNA"/>
</dbReference>
<name>A0A6H1Z9E5_9ZZZZ</name>
<dbReference type="Gene3D" id="2.160.10.10">
    <property type="entry name" value="Hexapeptide repeat proteins"/>
    <property type="match status" value="1"/>
</dbReference>
<sequence length="171" mass="19128">MSTFYAADITYGRHTTGRIFAHRGTVRVGNYCTIGNGVQAIILEDHRNNWISTYPFERRLVGLDTECPTVDHNDTVTIENDVCIGHNVVLLHDTTIRNGAIVRSNSVVCGEVNSYTIVMGNPARVVGLRFPHVIIEKLLSIAWWNWDDETIDQSIPLLCSSDVQAFINKAI</sequence>
<dbReference type="InterPro" id="IPR011004">
    <property type="entry name" value="Trimer_LpxA-like_sf"/>
</dbReference>
<dbReference type="GO" id="GO:0008168">
    <property type="term" value="F:methyltransferase activity"/>
    <property type="evidence" value="ECO:0007669"/>
    <property type="project" value="UniProtKB-KW"/>
</dbReference>
<evidence type="ECO:0000313" key="3">
    <source>
        <dbReference type="EMBL" id="QJH93623.1"/>
    </source>
</evidence>
<accession>A0A6H1Z9E5</accession>
<dbReference type="InterPro" id="IPR001451">
    <property type="entry name" value="Hexapep"/>
</dbReference>
<evidence type="ECO:0000313" key="2">
    <source>
        <dbReference type="EMBL" id="QJA67946.1"/>
    </source>
</evidence>
<dbReference type="InterPro" id="IPR050179">
    <property type="entry name" value="Trans_hexapeptide_repeat"/>
</dbReference>
<evidence type="ECO:0000313" key="1">
    <source>
        <dbReference type="EMBL" id="QJA44082.1"/>
    </source>
</evidence>
<gene>
    <name evidence="4" type="ORF">MM415A00093_0089</name>
    <name evidence="2" type="ORF">MM415B00143_0097</name>
    <name evidence="1" type="ORF">TM448A00087_0015</name>
    <name evidence="3" type="ORF">TM448B00099_0099</name>
</gene>
<keyword evidence="1" id="KW-0808">Transferase</keyword>
<dbReference type="GO" id="GO:0032259">
    <property type="term" value="P:methylation"/>
    <property type="evidence" value="ECO:0007669"/>
    <property type="project" value="UniProtKB-KW"/>
</dbReference>